<evidence type="ECO:0000313" key="4">
    <source>
        <dbReference type="Proteomes" id="UP000192927"/>
    </source>
</evidence>
<dbReference type="EMBL" id="FWEW01000886">
    <property type="protein sequence ID" value="SLM36083.1"/>
    <property type="molecule type" value="Genomic_DNA"/>
</dbReference>
<feature type="region of interest" description="Disordered" evidence="1">
    <location>
        <begin position="1"/>
        <end position="116"/>
    </location>
</feature>
<dbReference type="Proteomes" id="UP000324767">
    <property type="component" value="Unassembled WGS sequence"/>
</dbReference>
<proteinExistence type="predicted"/>
<keyword evidence="4" id="KW-1185">Reference proteome</keyword>
<evidence type="ECO:0000256" key="1">
    <source>
        <dbReference type="SAM" id="MobiDB-lite"/>
    </source>
</evidence>
<dbReference type="EMBL" id="VXIT01000016">
    <property type="protein sequence ID" value="KAA6407765.1"/>
    <property type="molecule type" value="Genomic_DNA"/>
</dbReference>
<dbReference type="PANTHER" id="PTHR13282:SF6">
    <property type="entry name" value="PROTEIN FAM32A"/>
    <property type="match status" value="1"/>
</dbReference>
<feature type="compositionally biased region" description="Basic and acidic residues" evidence="1">
    <location>
        <begin position="84"/>
        <end position="116"/>
    </location>
</feature>
<organism evidence="3 4">
    <name type="scientific">Lasallia pustulata</name>
    <dbReference type="NCBI Taxonomy" id="136370"/>
    <lineage>
        <taxon>Eukaryota</taxon>
        <taxon>Fungi</taxon>
        <taxon>Dikarya</taxon>
        <taxon>Ascomycota</taxon>
        <taxon>Pezizomycotina</taxon>
        <taxon>Lecanoromycetes</taxon>
        <taxon>OSLEUM clade</taxon>
        <taxon>Umbilicariomycetidae</taxon>
        <taxon>Umbilicariales</taxon>
        <taxon>Umbilicariaceae</taxon>
        <taxon>Lasallia</taxon>
    </lineage>
</organism>
<feature type="compositionally biased region" description="Basic and acidic residues" evidence="1">
    <location>
        <begin position="36"/>
        <end position="49"/>
    </location>
</feature>
<evidence type="ECO:0000313" key="5">
    <source>
        <dbReference type="Proteomes" id="UP000324767"/>
    </source>
</evidence>
<dbReference type="InterPro" id="IPR013865">
    <property type="entry name" value="FAM32A"/>
</dbReference>
<feature type="compositionally biased region" description="Basic and acidic residues" evidence="1">
    <location>
        <begin position="65"/>
        <end position="77"/>
    </location>
</feature>
<dbReference type="Pfam" id="PF08555">
    <property type="entry name" value="FAM32A"/>
    <property type="match status" value="1"/>
</dbReference>
<evidence type="ECO:0000313" key="3">
    <source>
        <dbReference type="EMBL" id="SLM36083.1"/>
    </source>
</evidence>
<accession>A0A1W5CYX3</accession>
<protein>
    <submittedName>
        <fullName evidence="2">DUF1754-domain-containing</fullName>
    </submittedName>
</protein>
<dbReference type="AlphaFoldDB" id="A0A1W5CYX3"/>
<sequence length="142" mass="15750">MGSDDYTAAPIGGSLKLKGVKDAGISKHKKKRKRPKPENETESKTKADGKSVGAGNVAGVEDTLEERALEVSGGEEKEGLEDEAPGRGKTEAERRHEEARRKRLDERLKREGLKTHKERVEELNRYLSNLSEHHDMPRIGPG</sequence>
<name>A0A1W5CYX3_9LECA</name>
<reference evidence="4" key="1">
    <citation type="submission" date="2017-03" db="EMBL/GenBank/DDBJ databases">
        <authorList>
            <person name="Sharma R."/>
            <person name="Thines M."/>
        </authorList>
    </citation>
    <scope>NUCLEOTIDE SEQUENCE [LARGE SCALE GENOMIC DNA]</scope>
</reference>
<dbReference type="OrthoDB" id="205403at2759"/>
<reference evidence="3" key="2">
    <citation type="submission" date="2017-03" db="EMBL/GenBank/DDBJ databases">
        <authorList>
            <person name="Afonso C.L."/>
            <person name="Miller P.J."/>
            <person name="Scott M.A."/>
            <person name="Spackman E."/>
            <person name="Goraichik I."/>
            <person name="Dimitrov K.M."/>
            <person name="Suarez D.L."/>
            <person name="Swayne D.E."/>
        </authorList>
    </citation>
    <scope>NUCLEOTIDE SEQUENCE [LARGE SCALE GENOMIC DNA]</scope>
</reference>
<evidence type="ECO:0000313" key="2">
    <source>
        <dbReference type="EMBL" id="KAA6407765.1"/>
    </source>
</evidence>
<dbReference type="Proteomes" id="UP000192927">
    <property type="component" value="Unassembled WGS sequence"/>
</dbReference>
<dbReference type="GO" id="GO:0005730">
    <property type="term" value="C:nucleolus"/>
    <property type="evidence" value="ECO:0007669"/>
    <property type="project" value="TreeGrafter"/>
</dbReference>
<gene>
    <name evidence="2" type="ORF">FRX48_08603</name>
</gene>
<reference evidence="2 5" key="3">
    <citation type="submission" date="2019-09" db="EMBL/GenBank/DDBJ databases">
        <title>The hologenome of the rock-dwelling lichen Lasallia pustulata.</title>
        <authorList>
            <person name="Greshake Tzovaras B."/>
            <person name="Segers F."/>
            <person name="Bicker A."/>
            <person name="Dal Grande F."/>
            <person name="Otte J."/>
            <person name="Hankeln T."/>
            <person name="Schmitt I."/>
            <person name="Ebersberger I."/>
        </authorList>
    </citation>
    <scope>NUCLEOTIDE SEQUENCE [LARGE SCALE GENOMIC DNA]</scope>
    <source>
        <strain evidence="2">A1-1</strain>
    </source>
</reference>
<feature type="compositionally biased region" description="Basic residues" evidence="1">
    <location>
        <begin position="26"/>
        <end position="35"/>
    </location>
</feature>
<dbReference type="PANTHER" id="PTHR13282">
    <property type="entry name" value="PROTEIN FAM32A"/>
    <property type="match status" value="1"/>
</dbReference>